<dbReference type="EMBL" id="JAFCIX010000114">
    <property type="protein sequence ID" value="KAH6598300.1"/>
    <property type="molecule type" value="Genomic_DNA"/>
</dbReference>
<reference evidence="5 6" key="1">
    <citation type="submission" date="2021-02" db="EMBL/GenBank/DDBJ databases">
        <title>Variation within the Batrachochytrium salamandrivorans European outbreak.</title>
        <authorList>
            <person name="Kelly M."/>
            <person name="Pasmans F."/>
            <person name="Shea T.P."/>
            <person name="Munoz J.F."/>
            <person name="Carranza S."/>
            <person name="Cuomo C.A."/>
            <person name="Martel A."/>
        </authorList>
    </citation>
    <scope>NUCLEOTIDE SEQUENCE [LARGE SCALE GENOMIC DNA]</scope>
    <source>
        <strain evidence="5 6">AMFP18/2</strain>
    </source>
</reference>
<keyword evidence="1 2" id="KW-0175">Coiled coil</keyword>
<feature type="region of interest" description="Disordered" evidence="3">
    <location>
        <begin position="1"/>
        <end position="22"/>
    </location>
</feature>
<name>A0ABQ8FHE3_9FUNG</name>
<evidence type="ECO:0000313" key="6">
    <source>
        <dbReference type="Proteomes" id="UP001648503"/>
    </source>
</evidence>
<evidence type="ECO:0000259" key="4">
    <source>
        <dbReference type="Pfam" id="PF21771"/>
    </source>
</evidence>
<feature type="domain" description="Cilia- and flagella-associated protein 58 central coiled coil" evidence="4">
    <location>
        <begin position="455"/>
        <end position="722"/>
    </location>
</feature>
<dbReference type="Pfam" id="PF21771">
    <property type="entry name" value="CFAP58_CC"/>
    <property type="match status" value="1"/>
</dbReference>
<dbReference type="PANTHER" id="PTHR32083">
    <property type="entry name" value="CILIA AND FLAGELLA-ASSOCIATED PROTEIN 58-RELATED"/>
    <property type="match status" value="1"/>
</dbReference>
<gene>
    <name evidence="5" type="ORF">BASA50_003914</name>
</gene>
<feature type="coiled-coil region" evidence="2">
    <location>
        <begin position="211"/>
        <end position="346"/>
    </location>
</feature>
<feature type="coiled-coil region" evidence="2">
    <location>
        <begin position="146"/>
        <end position="173"/>
    </location>
</feature>
<comment type="caution">
    <text evidence="5">The sequence shown here is derived from an EMBL/GenBank/DDBJ whole genome shotgun (WGS) entry which is preliminary data.</text>
</comment>
<dbReference type="PANTHER" id="PTHR32083:SF34">
    <property type="entry name" value="COILED-COIL DOMAIN-CONTAINING PROTEIN 146"/>
    <property type="match status" value="1"/>
</dbReference>
<accession>A0ABQ8FHE3</accession>
<dbReference type="InterPro" id="IPR049270">
    <property type="entry name" value="CFAP58_CC"/>
</dbReference>
<dbReference type="Proteomes" id="UP001648503">
    <property type="component" value="Unassembled WGS sequence"/>
</dbReference>
<feature type="coiled-coil region" evidence="2">
    <location>
        <begin position="564"/>
        <end position="661"/>
    </location>
</feature>
<organism evidence="5 6">
    <name type="scientific">Batrachochytrium salamandrivorans</name>
    <dbReference type="NCBI Taxonomy" id="1357716"/>
    <lineage>
        <taxon>Eukaryota</taxon>
        <taxon>Fungi</taxon>
        <taxon>Fungi incertae sedis</taxon>
        <taxon>Chytridiomycota</taxon>
        <taxon>Chytridiomycota incertae sedis</taxon>
        <taxon>Chytridiomycetes</taxon>
        <taxon>Rhizophydiales</taxon>
        <taxon>Rhizophydiales incertae sedis</taxon>
        <taxon>Batrachochytrium</taxon>
    </lineage>
</organism>
<evidence type="ECO:0000256" key="2">
    <source>
        <dbReference type="SAM" id="Coils"/>
    </source>
</evidence>
<evidence type="ECO:0000313" key="5">
    <source>
        <dbReference type="EMBL" id="KAH6598300.1"/>
    </source>
</evidence>
<proteinExistence type="predicted"/>
<keyword evidence="6" id="KW-1185">Reference proteome</keyword>
<protein>
    <recommendedName>
        <fullName evidence="4">Cilia- and flagella-associated protein 58 central coiled coil domain-containing protein</fullName>
    </recommendedName>
</protein>
<evidence type="ECO:0000256" key="1">
    <source>
        <dbReference type="ARBA" id="ARBA00023054"/>
    </source>
</evidence>
<feature type="coiled-coil region" evidence="2">
    <location>
        <begin position="697"/>
        <end position="755"/>
    </location>
</feature>
<feature type="compositionally biased region" description="Polar residues" evidence="3">
    <location>
        <begin position="1"/>
        <end position="13"/>
    </location>
</feature>
<sequence length="992" mass="115417">MAKNTVSNASVPEQVTPLEDGALQSKPIHAKSTLAQIVKGAIKSTQLKDTNVDQDEDQYYLNGIFNIESSPAFKSLEGVRGKKDVSETQIEIFKQRLLSMHKCLLKFNEYEKASAQKLRVAIKEVTTQRLDKDRTVSKQFFGNTEIGDLKRELVKAKNEVDLAMERESKLQRDTDELIKQKQDLINDIGEIRRHKADMLEPQLIAATKEIKMDVLQRRHQLENLQKDMEEKQATYEAVVQERDRLEKEKEKHAILLSKASETPVKIQKQIDVLNDAIQSLGGEISKQQMLAHQLDKELERLAKKKNDLEETRMAQAVDYEERRGRIHEMERQVDDIFKEHELAKEQLSSQKAERVRLDMTARKTVHSIKREHDLVLRVIREKDSQLKLFRRLENTVNNIKMSTPIIRKQSEEFRRQLEFLKVDEKFYRKENTRLRKLIDSATVDFVKQQIIEKNETEELQEQLSTNLRLDDELEAARTECSKAMHRVDEIKMAKDIRATEVIRIQAKKRVVKGDCAAKEINIMDSSKRAAESASRLKDFGSLYELVKNERNKYLNHIQSFSRRGSEMKEKIKILSNEIEILRHEIYNKNNELLRKKQENSAAYSGRDSLKNEANRLILQYRDRRDQIDQNLASIEALNAHINSTEEEMLAVKQRYEQLIKERNSVGVHLLSRNDELCILYERLNMQKETRSKGETALQDREDEIRKLTLIVSELKRKVELLKRDEPLSVTYQGEIEKLEEKRDALRKNALTLALEMENSDDPKRCRNLGGSDPLLVDLLKKIERLEDFLAVREEKLLEKDLMADEISTLTARLKKQTLDGKQETYKATYRLNTLTKRIKDVTKCTMSKVSELAMNQALAASLYHEKNEKEALVQEALSRLETGDIPTEQIEQDFIKLEKLKVRKESKQRAAMERNMREKAGRLVDVDDDDFYIYGKVRTMAEPRPNAYIPDASGHGELPIPKPYGEHAPFKPQEPGTQIRFYRKPVDKPIEI</sequence>
<evidence type="ECO:0000256" key="3">
    <source>
        <dbReference type="SAM" id="MobiDB-lite"/>
    </source>
</evidence>
<feature type="region of interest" description="Disordered" evidence="3">
    <location>
        <begin position="952"/>
        <end position="992"/>
    </location>
</feature>